<dbReference type="AlphaFoldDB" id="A0A1V3XHQ6"/>
<dbReference type="GO" id="GO:0032259">
    <property type="term" value="P:methylation"/>
    <property type="evidence" value="ECO:0007669"/>
    <property type="project" value="UniProtKB-KW"/>
</dbReference>
<organism evidence="2 3">
    <name type="scientific">Mycobacterium kansasii</name>
    <dbReference type="NCBI Taxonomy" id="1768"/>
    <lineage>
        <taxon>Bacteria</taxon>
        <taxon>Bacillati</taxon>
        <taxon>Actinomycetota</taxon>
        <taxon>Actinomycetes</taxon>
        <taxon>Mycobacteriales</taxon>
        <taxon>Mycobacteriaceae</taxon>
        <taxon>Mycobacterium</taxon>
    </lineage>
</organism>
<gene>
    <name evidence="2" type="ORF">BZL30_2867</name>
</gene>
<feature type="region of interest" description="Disordered" evidence="1">
    <location>
        <begin position="86"/>
        <end position="105"/>
    </location>
</feature>
<keyword evidence="2" id="KW-0808">Transferase</keyword>
<name>A0A1V3XHQ6_MYCKA</name>
<sequence length="105" mass="11721">MFTPSNDVAVADGRGFPAGDRGETLPEKGQMSVAHSVKRRLARQQKLSRHACSGGGNTAYYNASANPARTRGWQRRYAIRTAFRWTSEPTSERSRSRCCRCRGRS</sequence>
<feature type="compositionally biased region" description="Basic residues" evidence="1">
    <location>
        <begin position="96"/>
        <end position="105"/>
    </location>
</feature>
<dbReference type="EMBL" id="MVBM01000002">
    <property type="protein sequence ID" value="OOK78638.1"/>
    <property type="molecule type" value="Genomic_DNA"/>
</dbReference>
<evidence type="ECO:0000313" key="3">
    <source>
        <dbReference type="Proteomes" id="UP000189229"/>
    </source>
</evidence>
<comment type="caution">
    <text evidence="2">The sequence shown here is derived from an EMBL/GenBank/DDBJ whole genome shotgun (WGS) entry which is preliminary data.</text>
</comment>
<keyword evidence="2" id="KW-0489">Methyltransferase</keyword>
<protein>
    <submittedName>
        <fullName evidence="2">Methyltransferase FkbM domain protein</fullName>
    </submittedName>
</protein>
<evidence type="ECO:0000256" key="1">
    <source>
        <dbReference type="SAM" id="MobiDB-lite"/>
    </source>
</evidence>
<accession>A0A1V3XHQ6</accession>
<feature type="region of interest" description="Disordered" evidence="1">
    <location>
        <begin position="1"/>
        <end position="33"/>
    </location>
</feature>
<evidence type="ECO:0000313" key="2">
    <source>
        <dbReference type="EMBL" id="OOK78638.1"/>
    </source>
</evidence>
<dbReference type="GO" id="GO:0008168">
    <property type="term" value="F:methyltransferase activity"/>
    <property type="evidence" value="ECO:0007669"/>
    <property type="project" value="UniProtKB-KW"/>
</dbReference>
<proteinExistence type="predicted"/>
<dbReference type="Proteomes" id="UP000189229">
    <property type="component" value="Unassembled WGS sequence"/>
</dbReference>
<reference evidence="2 3" key="1">
    <citation type="submission" date="2017-02" db="EMBL/GenBank/DDBJ databases">
        <title>Complete genome sequences of Mycobacterium kansasii strains isolated from rhesus macaques.</title>
        <authorList>
            <person name="Panda A."/>
            <person name="Nagaraj S."/>
            <person name="Zhao X."/>
            <person name="Tettelin H."/>
            <person name="Detolla L.J."/>
        </authorList>
    </citation>
    <scope>NUCLEOTIDE SEQUENCE [LARGE SCALE GENOMIC DNA]</scope>
    <source>
        <strain evidence="2 3">11-3813</strain>
    </source>
</reference>